<dbReference type="EMBL" id="JAFBMS010000039">
    <property type="protein sequence ID" value="KAG9340906.1"/>
    <property type="molecule type" value="Genomic_DNA"/>
</dbReference>
<dbReference type="FunFam" id="2.60.40.10:FF:000800">
    <property type="entry name" value="Cardiac titin"/>
    <property type="match status" value="1"/>
</dbReference>
<evidence type="ECO:0000313" key="7">
    <source>
        <dbReference type="Proteomes" id="UP000824540"/>
    </source>
</evidence>
<dbReference type="Proteomes" id="UP000824540">
    <property type="component" value="Unassembled WGS sequence"/>
</dbReference>
<accession>A0A8T2NMN1</accession>
<keyword evidence="4" id="KW-1015">Disulfide bond</keyword>
<reference evidence="6" key="1">
    <citation type="thesis" date="2021" institute="BYU ScholarsArchive" country="Provo, UT, USA">
        <title>Applications of and Algorithms for Genome Assembly and Genomic Analyses with an Emphasis on Marine Teleosts.</title>
        <authorList>
            <person name="Pickett B.D."/>
        </authorList>
    </citation>
    <scope>NUCLEOTIDE SEQUENCE</scope>
    <source>
        <strain evidence="6">HI-2016</strain>
    </source>
</reference>
<dbReference type="InterPro" id="IPR036179">
    <property type="entry name" value="Ig-like_dom_sf"/>
</dbReference>
<dbReference type="AlphaFoldDB" id="A0A8T2NMN1"/>
<dbReference type="Pfam" id="PF07679">
    <property type="entry name" value="I-set"/>
    <property type="match status" value="1"/>
</dbReference>
<feature type="non-terminal residue" evidence="6">
    <location>
        <position position="1"/>
    </location>
</feature>
<dbReference type="InterPro" id="IPR052385">
    <property type="entry name" value="Obscurin/Obscurin-like_Reg"/>
</dbReference>
<evidence type="ECO:0000256" key="3">
    <source>
        <dbReference type="ARBA" id="ARBA00022553"/>
    </source>
</evidence>
<evidence type="ECO:0000256" key="4">
    <source>
        <dbReference type="ARBA" id="ARBA00023157"/>
    </source>
</evidence>
<gene>
    <name evidence="6" type="ORF">JZ751_020099</name>
</gene>
<dbReference type="PANTHER" id="PTHR35971:SF5">
    <property type="entry name" value="OBSCURIN LIKE CYTOSKELETAL ADAPTOR 1"/>
    <property type="match status" value="1"/>
</dbReference>
<organism evidence="6 7">
    <name type="scientific">Albula glossodonta</name>
    <name type="common">roundjaw bonefish</name>
    <dbReference type="NCBI Taxonomy" id="121402"/>
    <lineage>
        <taxon>Eukaryota</taxon>
        <taxon>Metazoa</taxon>
        <taxon>Chordata</taxon>
        <taxon>Craniata</taxon>
        <taxon>Vertebrata</taxon>
        <taxon>Euteleostomi</taxon>
        <taxon>Actinopterygii</taxon>
        <taxon>Neopterygii</taxon>
        <taxon>Teleostei</taxon>
        <taxon>Albuliformes</taxon>
        <taxon>Albulidae</taxon>
        <taxon>Albula</taxon>
    </lineage>
</organism>
<dbReference type="Gene3D" id="2.60.40.10">
    <property type="entry name" value="Immunoglobulins"/>
    <property type="match status" value="1"/>
</dbReference>
<dbReference type="InterPro" id="IPR013098">
    <property type="entry name" value="Ig_I-set"/>
</dbReference>
<protein>
    <recommendedName>
        <fullName evidence="5">Ig-like domain-containing protein</fullName>
    </recommendedName>
</protein>
<sequence length="109" mass="12680">MFLAEPIHFTKHIQNIVVNERQTAVFECEVSFDNAIITWYKDTWELTESPKYKFRSEGRRHFMTICNVTSEDEGVYSVIVRLEPRGEVKSTAELYLSGKEIDLGRALYG</sequence>
<evidence type="ECO:0000256" key="1">
    <source>
        <dbReference type="ARBA" id="ARBA00004496"/>
    </source>
</evidence>
<dbReference type="SUPFAM" id="SSF48726">
    <property type="entry name" value="Immunoglobulin"/>
    <property type="match status" value="1"/>
</dbReference>
<dbReference type="GO" id="GO:0005737">
    <property type="term" value="C:cytoplasm"/>
    <property type="evidence" value="ECO:0007669"/>
    <property type="project" value="UniProtKB-SubCell"/>
</dbReference>
<proteinExistence type="predicted"/>
<evidence type="ECO:0000313" key="6">
    <source>
        <dbReference type="EMBL" id="KAG9340906.1"/>
    </source>
</evidence>
<dbReference type="SMART" id="SM00409">
    <property type="entry name" value="IG"/>
    <property type="match status" value="1"/>
</dbReference>
<feature type="domain" description="Ig-like" evidence="5">
    <location>
        <begin position="6"/>
        <end position="97"/>
    </location>
</feature>
<dbReference type="PANTHER" id="PTHR35971">
    <property type="entry name" value="SI:DKEY-31G6.6"/>
    <property type="match status" value="1"/>
</dbReference>
<dbReference type="InterPro" id="IPR007110">
    <property type="entry name" value="Ig-like_dom"/>
</dbReference>
<comment type="subcellular location">
    <subcellularLocation>
        <location evidence="1">Cytoplasm</location>
    </subcellularLocation>
</comment>
<keyword evidence="2" id="KW-0963">Cytoplasm</keyword>
<keyword evidence="7" id="KW-1185">Reference proteome</keyword>
<comment type="caution">
    <text evidence="6">The sequence shown here is derived from an EMBL/GenBank/DDBJ whole genome shotgun (WGS) entry which is preliminary data.</text>
</comment>
<evidence type="ECO:0000259" key="5">
    <source>
        <dbReference type="PROSITE" id="PS50835"/>
    </source>
</evidence>
<dbReference type="OrthoDB" id="5969272at2759"/>
<name>A0A8T2NMN1_9TELE</name>
<dbReference type="InterPro" id="IPR003599">
    <property type="entry name" value="Ig_sub"/>
</dbReference>
<keyword evidence="3" id="KW-0597">Phosphoprotein</keyword>
<dbReference type="PROSITE" id="PS50835">
    <property type="entry name" value="IG_LIKE"/>
    <property type="match status" value="1"/>
</dbReference>
<evidence type="ECO:0000256" key="2">
    <source>
        <dbReference type="ARBA" id="ARBA00022490"/>
    </source>
</evidence>
<dbReference type="InterPro" id="IPR013783">
    <property type="entry name" value="Ig-like_fold"/>
</dbReference>